<proteinExistence type="predicted"/>
<dbReference type="Proteomes" id="UP000298225">
    <property type="component" value="Unassembled WGS sequence"/>
</dbReference>
<name>A0A4Y9LKA2_9BRAD</name>
<evidence type="ECO:0000256" key="1">
    <source>
        <dbReference type="SAM" id="MobiDB-lite"/>
    </source>
</evidence>
<evidence type="ECO:0000313" key="3">
    <source>
        <dbReference type="Proteomes" id="UP000298225"/>
    </source>
</evidence>
<dbReference type="AlphaFoldDB" id="A0A4Y9LKA2"/>
<accession>A0A4Y9LKA2</accession>
<dbReference type="OrthoDB" id="9908897at2"/>
<comment type="caution">
    <text evidence="2">The sequence shown here is derived from an EMBL/GenBank/DDBJ whole genome shotgun (WGS) entry which is preliminary data.</text>
</comment>
<dbReference type="EMBL" id="SPQU01000001">
    <property type="protein sequence ID" value="TFV43097.1"/>
    <property type="molecule type" value="Genomic_DNA"/>
</dbReference>
<protein>
    <submittedName>
        <fullName evidence="2">Uncharacterized protein</fullName>
    </submittedName>
</protein>
<sequence length="114" mass="11994">MGTHAVAPRNTSARLGSGSPASRDGTSPASVALPGSPTVRCACCATFPTIALPPSCTDRFCTVIGRSPLPRWRLRASIWAAKVRASRVIVRATPSCCARSSVKARRQAERMVAT</sequence>
<gene>
    <name evidence="2" type="ORF">E4K66_01775</name>
</gene>
<organism evidence="2 3">
    <name type="scientific">Bradyrhizobium frederickii</name>
    <dbReference type="NCBI Taxonomy" id="2560054"/>
    <lineage>
        <taxon>Bacteria</taxon>
        <taxon>Pseudomonadati</taxon>
        <taxon>Pseudomonadota</taxon>
        <taxon>Alphaproteobacteria</taxon>
        <taxon>Hyphomicrobiales</taxon>
        <taxon>Nitrobacteraceae</taxon>
        <taxon>Bradyrhizobium</taxon>
    </lineage>
</organism>
<reference evidence="2 3" key="1">
    <citation type="submission" date="2019-03" db="EMBL/GenBank/DDBJ databases">
        <title>Bradyrhizobium strains diversity isolated from Chamaecrista fasciculata.</title>
        <authorList>
            <person name="Urquiaga M.C.O."/>
            <person name="Hungria M."/>
            <person name="Delamuta J.R.M."/>
        </authorList>
    </citation>
    <scope>NUCLEOTIDE SEQUENCE [LARGE SCALE GENOMIC DNA]</scope>
    <source>
        <strain evidence="2 3">CNPSo 3424</strain>
    </source>
</reference>
<feature type="region of interest" description="Disordered" evidence="1">
    <location>
        <begin position="1"/>
        <end position="31"/>
    </location>
</feature>
<dbReference type="NCBIfam" id="TIGR01053">
    <property type="entry name" value="LSD1"/>
    <property type="match status" value="1"/>
</dbReference>
<keyword evidence="3" id="KW-1185">Reference proteome</keyword>
<evidence type="ECO:0000313" key="2">
    <source>
        <dbReference type="EMBL" id="TFV43097.1"/>
    </source>
</evidence>